<dbReference type="Pfam" id="PF22838">
    <property type="entry name" value="COMMD8_HN"/>
    <property type="match status" value="1"/>
</dbReference>
<sequence>MTKTTAGLSATSSAEVLIELLPSLNEDILKEFIHRCIDEICGRKGPASEKFCSSSSWTSSQFLEATSSLKTFIVECAVNSHDQRQIAENLPLPESQINCLMNCLAVRGDELKHCLLSKLKNGTSEVLTDHDWKVKWVMGSSSLSSLQETLLELDLTTTKGDPSALAKNVSTQHGRIRIELTRDNVNTLINVLEKAQESL</sequence>
<dbReference type="RefSeq" id="XP_034255100.1">
    <property type="nucleotide sequence ID" value="XM_034399209.1"/>
</dbReference>
<dbReference type="InterPro" id="IPR017920">
    <property type="entry name" value="COMM"/>
</dbReference>
<evidence type="ECO:0000313" key="2">
    <source>
        <dbReference type="Proteomes" id="UP000515158"/>
    </source>
</evidence>
<feature type="domain" description="COMM" evidence="1">
    <location>
        <begin position="126"/>
        <end position="199"/>
    </location>
</feature>
<accession>A0A6P9AC89</accession>
<evidence type="ECO:0000313" key="3">
    <source>
        <dbReference type="RefSeq" id="XP_034255100.1"/>
    </source>
</evidence>
<dbReference type="InterPro" id="IPR055184">
    <property type="entry name" value="COMMD8_HN"/>
</dbReference>
<gene>
    <name evidence="3" type="primary">LOC117653505</name>
</gene>
<proteinExistence type="predicted"/>
<dbReference type="OrthoDB" id="64318at2759"/>
<dbReference type="InParanoid" id="A0A6P9AC89"/>
<keyword evidence="2" id="KW-1185">Reference proteome</keyword>
<reference evidence="3" key="1">
    <citation type="submission" date="2025-08" db="UniProtKB">
        <authorList>
            <consortium name="RefSeq"/>
        </authorList>
    </citation>
    <scope>IDENTIFICATION</scope>
    <source>
        <tissue evidence="3">Total insect</tissue>
    </source>
</reference>
<dbReference type="KEGG" id="tpal:117653505"/>
<dbReference type="AlphaFoldDB" id="A0A6P9AC89"/>
<name>A0A6P9AC89_THRPL</name>
<dbReference type="GeneID" id="117653505"/>
<evidence type="ECO:0000259" key="1">
    <source>
        <dbReference type="PROSITE" id="PS51269"/>
    </source>
</evidence>
<dbReference type="Proteomes" id="UP000515158">
    <property type="component" value="Unplaced"/>
</dbReference>
<dbReference type="Pfam" id="PF07258">
    <property type="entry name" value="COMM_domain"/>
    <property type="match status" value="1"/>
</dbReference>
<protein>
    <submittedName>
        <fullName evidence="3">COMM domain-containing protein 8-like</fullName>
    </submittedName>
</protein>
<organism evidence="3">
    <name type="scientific">Thrips palmi</name>
    <name type="common">Melon thrips</name>
    <dbReference type="NCBI Taxonomy" id="161013"/>
    <lineage>
        <taxon>Eukaryota</taxon>
        <taxon>Metazoa</taxon>
        <taxon>Ecdysozoa</taxon>
        <taxon>Arthropoda</taxon>
        <taxon>Hexapoda</taxon>
        <taxon>Insecta</taxon>
        <taxon>Pterygota</taxon>
        <taxon>Neoptera</taxon>
        <taxon>Paraneoptera</taxon>
        <taxon>Thysanoptera</taxon>
        <taxon>Terebrantia</taxon>
        <taxon>Thripoidea</taxon>
        <taxon>Thripidae</taxon>
        <taxon>Thrips</taxon>
    </lineage>
</organism>
<dbReference type="PROSITE" id="PS51269">
    <property type="entry name" value="COMM"/>
    <property type="match status" value="1"/>
</dbReference>